<dbReference type="AlphaFoldDB" id="A0A0K0DRE8"/>
<organism evidence="2 3">
    <name type="scientific">Angiostrongylus cantonensis</name>
    <name type="common">Rat lungworm</name>
    <dbReference type="NCBI Taxonomy" id="6313"/>
    <lineage>
        <taxon>Eukaryota</taxon>
        <taxon>Metazoa</taxon>
        <taxon>Ecdysozoa</taxon>
        <taxon>Nematoda</taxon>
        <taxon>Chromadorea</taxon>
        <taxon>Rhabditida</taxon>
        <taxon>Rhabditina</taxon>
        <taxon>Rhabditomorpha</taxon>
        <taxon>Strongyloidea</taxon>
        <taxon>Metastrongylidae</taxon>
        <taxon>Angiostrongylus</taxon>
    </lineage>
</organism>
<feature type="region of interest" description="Disordered" evidence="1">
    <location>
        <begin position="1"/>
        <end position="50"/>
    </location>
</feature>
<dbReference type="Proteomes" id="UP000035642">
    <property type="component" value="Unassembled WGS sequence"/>
</dbReference>
<evidence type="ECO:0000313" key="3">
    <source>
        <dbReference type="WBParaSite" id="ACAC_0001433701-mRNA-1"/>
    </source>
</evidence>
<reference evidence="3" key="2">
    <citation type="submission" date="2017-02" db="UniProtKB">
        <authorList>
            <consortium name="WormBaseParasite"/>
        </authorList>
    </citation>
    <scope>IDENTIFICATION</scope>
</reference>
<proteinExistence type="predicted"/>
<reference evidence="2" key="1">
    <citation type="submission" date="2012-09" db="EMBL/GenBank/DDBJ databases">
        <authorList>
            <person name="Martin A.A."/>
        </authorList>
    </citation>
    <scope>NUCLEOTIDE SEQUENCE</scope>
</reference>
<name>A0A0K0DRE8_ANGCA</name>
<evidence type="ECO:0000313" key="2">
    <source>
        <dbReference type="Proteomes" id="UP000035642"/>
    </source>
</evidence>
<protein>
    <submittedName>
        <fullName evidence="3">Transketolase</fullName>
    </submittedName>
</protein>
<sequence length="50" mass="5377">LAEMSKGFSGGRLEMGQVSPEESLPDFDNENEYGTPVDKVNSVVMTGKKA</sequence>
<accession>A0A0K0DRE8</accession>
<keyword evidence="2" id="KW-1185">Reference proteome</keyword>
<dbReference type="WBParaSite" id="ACAC_0001433701-mRNA-1">
    <property type="protein sequence ID" value="ACAC_0001433701-mRNA-1"/>
    <property type="gene ID" value="ACAC_0001433701"/>
</dbReference>
<evidence type="ECO:0000256" key="1">
    <source>
        <dbReference type="SAM" id="MobiDB-lite"/>
    </source>
</evidence>